<gene>
    <name evidence="1" type="ordered locus">Sinac_2207</name>
</gene>
<reference evidence="1 2" key="1">
    <citation type="submission" date="2012-02" db="EMBL/GenBank/DDBJ databases">
        <title>Complete sequence of chromosome of Singulisphaera acidiphila DSM 18658.</title>
        <authorList>
            <consortium name="US DOE Joint Genome Institute (JGI-PGF)"/>
            <person name="Lucas S."/>
            <person name="Copeland A."/>
            <person name="Lapidus A."/>
            <person name="Glavina del Rio T."/>
            <person name="Dalin E."/>
            <person name="Tice H."/>
            <person name="Bruce D."/>
            <person name="Goodwin L."/>
            <person name="Pitluck S."/>
            <person name="Peters L."/>
            <person name="Ovchinnikova G."/>
            <person name="Chertkov O."/>
            <person name="Kyrpides N."/>
            <person name="Mavromatis K."/>
            <person name="Ivanova N."/>
            <person name="Brettin T."/>
            <person name="Detter J.C."/>
            <person name="Han C."/>
            <person name="Larimer F."/>
            <person name="Land M."/>
            <person name="Hauser L."/>
            <person name="Markowitz V."/>
            <person name="Cheng J.-F."/>
            <person name="Hugenholtz P."/>
            <person name="Woyke T."/>
            <person name="Wu D."/>
            <person name="Tindall B."/>
            <person name="Pomrenke H."/>
            <person name="Brambilla E."/>
            <person name="Klenk H.-P."/>
            <person name="Eisen J.A."/>
        </authorList>
    </citation>
    <scope>NUCLEOTIDE SEQUENCE [LARGE SCALE GENOMIC DNA]</scope>
    <source>
        <strain evidence="2">ATCC BAA-1392 / DSM 18658 / VKM B-2454 / MOB10</strain>
    </source>
</reference>
<dbReference type="KEGG" id="saci:Sinac_2207"/>
<sequence>MATLNTPRRKLKPLVTDLDGLATLLNTDRNGVLKALHAGELPTPRVVCGIEVWLIAEIKAWLAAGSPDRATWELRKTAPKAKRTRKMIPKQSTFRFNNFQVPRAGKGVYSWAREMEKAFQTRLIPGMMRDGEELGWGKIFNAWDQQQVDLICMRAIEHLTGLPNYGGQFGHLFEARDGEPPW</sequence>
<dbReference type="EMBL" id="CP003364">
    <property type="protein sequence ID" value="AGA26527.1"/>
    <property type="molecule type" value="Genomic_DNA"/>
</dbReference>
<accession>L0DBA9</accession>
<dbReference type="OrthoDB" id="291753at2"/>
<dbReference type="HOGENOM" id="CLU_1481058_0_0_0"/>
<proteinExistence type="predicted"/>
<evidence type="ECO:0000313" key="2">
    <source>
        <dbReference type="Proteomes" id="UP000010798"/>
    </source>
</evidence>
<protein>
    <submittedName>
        <fullName evidence="1">Uncharacterized protein</fullName>
    </submittedName>
</protein>
<organism evidence="1 2">
    <name type="scientific">Singulisphaera acidiphila (strain ATCC BAA-1392 / DSM 18658 / VKM B-2454 / MOB10)</name>
    <dbReference type="NCBI Taxonomy" id="886293"/>
    <lineage>
        <taxon>Bacteria</taxon>
        <taxon>Pseudomonadati</taxon>
        <taxon>Planctomycetota</taxon>
        <taxon>Planctomycetia</taxon>
        <taxon>Isosphaerales</taxon>
        <taxon>Isosphaeraceae</taxon>
        <taxon>Singulisphaera</taxon>
    </lineage>
</organism>
<dbReference type="STRING" id="886293.Sinac_2207"/>
<name>L0DBA9_SINAD</name>
<dbReference type="Proteomes" id="UP000010798">
    <property type="component" value="Chromosome"/>
</dbReference>
<dbReference type="AlphaFoldDB" id="L0DBA9"/>
<evidence type="ECO:0000313" key="1">
    <source>
        <dbReference type="EMBL" id="AGA26527.1"/>
    </source>
</evidence>
<keyword evidence="2" id="KW-1185">Reference proteome</keyword>
<dbReference type="RefSeq" id="WP_015245683.1">
    <property type="nucleotide sequence ID" value="NC_019892.1"/>
</dbReference>